<feature type="non-terminal residue" evidence="2">
    <location>
        <position position="81"/>
    </location>
</feature>
<evidence type="ECO:0000256" key="1">
    <source>
        <dbReference type="SAM" id="MobiDB-lite"/>
    </source>
</evidence>
<dbReference type="EMBL" id="CM026428">
    <property type="protein sequence ID" value="KAG0566495.1"/>
    <property type="molecule type" value="Genomic_DNA"/>
</dbReference>
<name>A0A8T0H6T5_CERPU</name>
<organism evidence="2 3">
    <name type="scientific">Ceratodon purpureus</name>
    <name type="common">Fire moss</name>
    <name type="synonym">Dicranum purpureum</name>
    <dbReference type="NCBI Taxonomy" id="3225"/>
    <lineage>
        <taxon>Eukaryota</taxon>
        <taxon>Viridiplantae</taxon>
        <taxon>Streptophyta</taxon>
        <taxon>Embryophyta</taxon>
        <taxon>Bryophyta</taxon>
        <taxon>Bryophytina</taxon>
        <taxon>Bryopsida</taxon>
        <taxon>Dicranidae</taxon>
        <taxon>Pseudoditrichales</taxon>
        <taxon>Ditrichaceae</taxon>
        <taxon>Ceratodon</taxon>
    </lineage>
</organism>
<evidence type="ECO:0000313" key="2">
    <source>
        <dbReference type="EMBL" id="KAG0566495.1"/>
    </source>
</evidence>
<evidence type="ECO:0000313" key="3">
    <source>
        <dbReference type="Proteomes" id="UP000822688"/>
    </source>
</evidence>
<comment type="caution">
    <text evidence="2">The sequence shown here is derived from an EMBL/GenBank/DDBJ whole genome shotgun (WGS) entry which is preliminary data.</text>
</comment>
<dbReference type="Proteomes" id="UP000822688">
    <property type="component" value="Chromosome 7"/>
</dbReference>
<protein>
    <submittedName>
        <fullName evidence="2">Uncharacterized protein</fullName>
    </submittedName>
</protein>
<accession>A0A8T0H6T5</accession>
<sequence>MHLLLPVCFKQLADVQKTRNPSKTMRGSAKPYPAAFTPQAKPKPKTRSRKTPTPLIKLRANLELLRPKLNRQEPRLKHYIP</sequence>
<keyword evidence="3" id="KW-1185">Reference proteome</keyword>
<gene>
    <name evidence="2" type="ORF">KC19_7G068100</name>
</gene>
<proteinExistence type="predicted"/>
<feature type="region of interest" description="Disordered" evidence="1">
    <location>
        <begin position="16"/>
        <end position="54"/>
    </location>
</feature>
<reference evidence="2" key="1">
    <citation type="submission" date="2020-06" db="EMBL/GenBank/DDBJ databases">
        <title>WGS assembly of Ceratodon purpureus strain R40.</title>
        <authorList>
            <person name="Carey S.B."/>
            <person name="Jenkins J."/>
            <person name="Shu S."/>
            <person name="Lovell J.T."/>
            <person name="Sreedasyam A."/>
            <person name="Maumus F."/>
            <person name="Tiley G.P."/>
            <person name="Fernandez-Pozo N."/>
            <person name="Barry K."/>
            <person name="Chen C."/>
            <person name="Wang M."/>
            <person name="Lipzen A."/>
            <person name="Daum C."/>
            <person name="Saski C.A."/>
            <person name="Payton A.C."/>
            <person name="Mcbreen J.C."/>
            <person name="Conrad R.E."/>
            <person name="Kollar L.M."/>
            <person name="Olsson S."/>
            <person name="Huttunen S."/>
            <person name="Landis J.B."/>
            <person name="Wickett N.J."/>
            <person name="Johnson M.G."/>
            <person name="Rensing S.A."/>
            <person name="Grimwood J."/>
            <person name="Schmutz J."/>
            <person name="Mcdaniel S.F."/>
        </authorList>
    </citation>
    <scope>NUCLEOTIDE SEQUENCE</scope>
    <source>
        <strain evidence="2">R40</strain>
    </source>
</reference>
<dbReference type="AlphaFoldDB" id="A0A8T0H6T5"/>